<dbReference type="EMBL" id="LJIJ01000301">
    <property type="protein sequence ID" value="ODM99081.1"/>
    <property type="molecule type" value="Genomic_DNA"/>
</dbReference>
<organism evidence="1 2">
    <name type="scientific">Orchesella cincta</name>
    <name type="common">Springtail</name>
    <name type="synonym">Podura cincta</name>
    <dbReference type="NCBI Taxonomy" id="48709"/>
    <lineage>
        <taxon>Eukaryota</taxon>
        <taxon>Metazoa</taxon>
        <taxon>Ecdysozoa</taxon>
        <taxon>Arthropoda</taxon>
        <taxon>Hexapoda</taxon>
        <taxon>Collembola</taxon>
        <taxon>Entomobryomorpha</taxon>
        <taxon>Entomobryoidea</taxon>
        <taxon>Orchesellidae</taxon>
        <taxon>Orchesellinae</taxon>
        <taxon>Orchesella</taxon>
    </lineage>
</organism>
<comment type="caution">
    <text evidence="1">The sequence shown here is derived from an EMBL/GenBank/DDBJ whole genome shotgun (WGS) entry which is preliminary data.</text>
</comment>
<proteinExistence type="predicted"/>
<name>A0A1D2N1J3_ORCCI</name>
<evidence type="ECO:0000313" key="2">
    <source>
        <dbReference type="Proteomes" id="UP000094527"/>
    </source>
</evidence>
<dbReference type="Proteomes" id="UP000094527">
    <property type="component" value="Unassembled WGS sequence"/>
</dbReference>
<reference evidence="1 2" key="1">
    <citation type="journal article" date="2016" name="Genome Biol. Evol.">
        <title>Gene Family Evolution Reflects Adaptation to Soil Environmental Stressors in the Genome of the Collembolan Orchesella cincta.</title>
        <authorList>
            <person name="Faddeeva-Vakhrusheva A."/>
            <person name="Derks M.F."/>
            <person name="Anvar S.Y."/>
            <person name="Agamennone V."/>
            <person name="Suring W."/>
            <person name="Smit S."/>
            <person name="van Straalen N.M."/>
            <person name="Roelofs D."/>
        </authorList>
    </citation>
    <scope>NUCLEOTIDE SEQUENCE [LARGE SCALE GENOMIC DNA]</scope>
    <source>
        <tissue evidence="1">Mixed pool</tissue>
    </source>
</reference>
<sequence length="178" mass="20845">MSQDEHAQKYKSLEAHKLNWDNNMLKISDIQFDLRMETLRLIGRSGVALDTLKGVMPASQINNCFTKKKLEAIRRKAEEFEQNVYSTNEDMDEQGTPWDGNPPDLPEFETLTVVEQDAVIQKWKDGEKFILEWKVIFESLQNDWVLLKAELEKSMNTCDEMVDIYGSFMRSLVHNQFY</sequence>
<protein>
    <submittedName>
        <fullName evidence="1">Uncharacterized protein</fullName>
    </submittedName>
</protein>
<evidence type="ECO:0000313" key="1">
    <source>
        <dbReference type="EMBL" id="ODM99081.1"/>
    </source>
</evidence>
<dbReference type="AlphaFoldDB" id="A0A1D2N1J3"/>
<keyword evidence="2" id="KW-1185">Reference proteome</keyword>
<accession>A0A1D2N1J3</accession>
<gene>
    <name evidence="1" type="ORF">Ocin01_07608</name>
</gene>